<dbReference type="RefSeq" id="WP_069963301.1">
    <property type="nucleotide sequence ID" value="NZ_CP016094.1"/>
</dbReference>
<keyword evidence="2" id="KW-1185">Reference proteome</keyword>
<name>A0A1D8AZB9_9BACT</name>
<reference evidence="1 2" key="1">
    <citation type="submission" date="2016-06" db="EMBL/GenBank/DDBJ databases">
        <title>Three novel species with peptidoglycan cell walls form the new genus Lacunisphaera gen. nov. in the family Opitutaceae of the verrucomicrobial subdivision 4.</title>
        <authorList>
            <person name="Rast P."/>
            <person name="Gloeckner I."/>
            <person name="Jogler M."/>
            <person name="Boedeker C."/>
            <person name="Jeske O."/>
            <person name="Wiegand S."/>
            <person name="Reinhardt R."/>
            <person name="Schumann P."/>
            <person name="Rohde M."/>
            <person name="Spring S."/>
            <person name="Gloeckner F.O."/>
            <person name="Jogler C."/>
        </authorList>
    </citation>
    <scope>NUCLEOTIDE SEQUENCE [LARGE SCALE GENOMIC DNA]</scope>
    <source>
        <strain evidence="1 2">IG16b</strain>
    </source>
</reference>
<evidence type="ECO:0000313" key="2">
    <source>
        <dbReference type="Proteomes" id="UP000095228"/>
    </source>
</evidence>
<sequence length="1039" mass="108705">MHIAGHARLPGGAGQPPLEAEYLITGGGLAPGRAGTIVLEATVRNPAAAAKVSTLKARTTLRTTLTPQRTFGQVSLTTVVDAEGPALAGQTQLKIGAELYGSAAGENYEITVSTLLQGSAANLLIVRALLPAGGHAYTGDWDLKARTAQLEPFVLGGNLPDFEASGGGRFVFDSGDGNFALQGSLQGRVSRLELFEPAWRAFGLLEVAADFDLSQQGGVLDLRQFKGTVRGAEPVLDIAIVTPLRYDLGKQELLANSGPNPALLNINLQGLPLAWVRPFVTGVDVSGDKVTGRIEVLRASSAATDITLRGQLGLNELTVVQAGRLLLEKAAITARGEATLAGTALTAPVIELTFRTPAGDALDLTGRLVTQTGPGAPLTLAGRFTGSTPKLLETWLPGAPVTVAGEVDATLRGDLLEVRPSRLEVRQGSGRALLDVTLAQAFSVNLSSHVLVPADATVPLGRIALGRLPLAVLPVTEPGTVLGGTLQQAEFELGAPAGEITLRALTPLRLADVSLTQNRQPALTGLSVEALPVMNYAGPGRLKLQSGDVIVRTASRATLATLQLNLTQLPGQDTQAALNFTLGIPLLATQPVFAGTQNVSAGQASGEVRASLGALSQLEARLTLNGLVAAEGTQTLPVANIGFRARLQPSGAASIQVPILLDNGGRRSDLEFALELSPLGRGYSIDGRVTGQQVELEDLLGVLSVFLASAAPETADQPVAPAQVVPDAVAAWDRFSGRLALDVKSITRGQDWAMTGLTGAVAIEPSVVTLQKLTAAFSATSRLDAKMELRFTGGAMPYRLAGDYALNDFDTGRLFKAIDPSRPPTVEGLFNIAGRLAGNGETVARAVDRVTGQFQLTSRGGIFRGLQRASNKVSMTSKAVELGASVLGSIFGSDKVVKTAEKVAGQAYFVDQLAAGIGEFKYDLLSVRLTRDELLNMNLEDISLVAPEIRLSGRGSVSYVIGRPLLEQPLTASLSFAARGKMEQLFAKARLLDGTKDELGYSRTREPITLAGTLAKPDPTAFFTKIATAKLADFLDADN</sequence>
<dbReference type="AlphaFoldDB" id="A0A1D8AZB9"/>
<gene>
    <name evidence="1" type="ORF">Verru16b_03322</name>
</gene>
<dbReference type="Proteomes" id="UP000095228">
    <property type="component" value="Chromosome"/>
</dbReference>
<evidence type="ECO:0000313" key="1">
    <source>
        <dbReference type="EMBL" id="AOS46225.1"/>
    </source>
</evidence>
<dbReference type="OrthoDB" id="175350at2"/>
<dbReference type="STRING" id="1838286.Verru16b_03322"/>
<proteinExistence type="predicted"/>
<organism evidence="1 2">
    <name type="scientific">Lacunisphaera limnophila</name>
    <dbReference type="NCBI Taxonomy" id="1838286"/>
    <lineage>
        <taxon>Bacteria</taxon>
        <taxon>Pseudomonadati</taxon>
        <taxon>Verrucomicrobiota</taxon>
        <taxon>Opitutia</taxon>
        <taxon>Opitutales</taxon>
        <taxon>Opitutaceae</taxon>
        <taxon>Lacunisphaera</taxon>
    </lineage>
</organism>
<dbReference type="EMBL" id="CP016094">
    <property type="protein sequence ID" value="AOS46225.1"/>
    <property type="molecule type" value="Genomic_DNA"/>
</dbReference>
<accession>A0A1D8AZB9</accession>
<protein>
    <submittedName>
        <fullName evidence="1">Uncharacterized protein</fullName>
    </submittedName>
</protein>
<dbReference type="KEGG" id="obg:Verru16b_03322"/>